<proteinExistence type="predicted"/>
<protein>
    <submittedName>
        <fullName evidence="2">Uncharacterized protein</fullName>
    </submittedName>
</protein>
<accession>A0ABS8S9H5</accession>
<sequence length="71" mass="8007">TKRSCMKRERERDGEKGDLMSPFKVPTTTPGTAFIFLSLEGLAAEKGSSDLSGKHLFKENPLFREDQFKTL</sequence>
<name>A0ABS8S9H5_DATST</name>
<organism evidence="2 3">
    <name type="scientific">Datura stramonium</name>
    <name type="common">Jimsonweed</name>
    <name type="synonym">Common thornapple</name>
    <dbReference type="NCBI Taxonomy" id="4076"/>
    <lineage>
        <taxon>Eukaryota</taxon>
        <taxon>Viridiplantae</taxon>
        <taxon>Streptophyta</taxon>
        <taxon>Embryophyta</taxon>
        <taxon>Tracheophyta</taxon>
        <taxon>Spermatophyta</taxon>
        <taxon>Magnoliopsida</taxon>
        <taxon>eudicotyledons</taxon>
        <taxon>Gunneridae</taxon>
        <taxon>Pentapetalae</taxon>
        <taxon>asterids</taxon>
        <taxon>lamiids</taxon>
        <taxon>Solanales</taxon>
        <taxon>Solanaceae</taxon>
        <taxon>Solanoideae</taxon>
        <taxon>Datureae</taxon>
        <taxon>Datura</taxon>
    </lineage>
</organism>
<gene>
    <name evidence="2" type="ORF">HAX54_028324</name>
</gene>
<feature type="region of interest" description="Disordered" evidence="1">
    <location>
        <begin position="1"/>
        <end position="24"/>
    </location>
</feature>
<dbReference type="EMBL" id="JACEIK010000348">
    <property type="protein sequence ID" value="MCD7455482.1"/>
    <property type="molecule type" value="Genomic_DNA"/>
</dbReference>
<evidence type="ECO:0000256" key="1">
    <source>
        <dbReference type="SAM" id="MobiDB-lite"/>
    </source>
</evidence>
<feature type="non-terminal residue" evidence="2">
    <location>
        <position position="1"/>
    </location>
</feature>
<feature type="compositionally biased region" description="Basic and acidic residues" evidence="1">
    <location>
        <begin position="1"/>
        <end position="18"/>
    </location>
</feature>
<reference evidence="2 3" key="1">
    <citation type="journal article" date="2021" name="BMC Genomics">
        <title>Datura genome reveals duplications of psychoactive alkaloid biosynthetic genes and high mutation rate following tissue culture.</title>
        <authorList>
            <person name="Rajewski A."/>
            <person name="Carter-House D."/>
            <person name="Stajich J."/>
            <person name="Litt A."/>
        </authorList>
    </citation>
    <scope>NUCLEOTIDE SEQUENCE [LARGE SCALE GENOMIC DNA]</scope>
    <source>
        <strain evidence="2">AR-01</strain>
    </source>
</reference>
<evidence type="ECO:0000313" key="2">
    <source>
        <dbReference type="EMBL" id="MCD7455482.1"/>
    </source>
</evidence>
<keyword evidence="3" id="KW-1185">Reference proteome</keyword>
<comment type="caution">
    <text evidence="2">The sequence shown here is derived from an EMBL/GenBank/DDBJ whole genome shotgun (WGS) entry which is preliminary data.</text>
</comment>
<dbReference type="Proteomes" id="UP000823775">
    <property type="component" value="Unassembled WGS sequence"/>
</dbReference>
<evidence type="ECO:0000313" key="3">
    <source>
        <dbReference type="Proteomes" id="UP000823775"/>
    </source>
</evidence>